<dbReference type="EC" id="2.4.1.56" evidence="2"/>
<comment type="caution">
    <text evidence="2">The sequence shown here is derived from an EMBL/GenBank/DDBJ whole genome shotgun (WGS) entry which is preliminary data.</text>
</comment>
<proteinExistence type="predicted"/>
<dbReference type="PANTHER" id="PTHR45947">
    <property type="entry name" value="SULFOQUINOVOSYL TRANSFERASE SQD2"/>
    <property type="match status" value="1"/>
</dbReference>
<dbReference type="RefSeq" id="WP_032932025.1">
    <property type="nucleotide sequence ID" value="NZ_CP022049.2"/>
</dbReference>
<dbReference type="Pfam" id="PF00534">
    <property type="entry name" value="Glycos_transf_1"/>
    <property type="match status" value="1"/>
</dbReference>
<keyword evidence="2" id="KW-0808">Transferase</keyword>
<evidence type="ECO:0000313" key="2">
    <source>
        <dbReference type="EMBL" id="MBD3122748.1"/>
    </source>
</evidence>
<evidence type="ECO:0000259" key="1">
    <source>
        <dbReference type="Pfam" id="PF00534"/>
    </source>
</evidence>
<accession>A0A8I0KKY0</accession>
<dbReference type="AlphaFoldDB" id="A0A8I0KKY0"/>
<dbReference type="GO" id="GO:0008917">
    <property type="term" value="F:lipopolysaccharide N-acetylglucosaminyltransferase activity"/>
    <property type="evidence" value="ECO:0007669"/>
    <property type="project" value="UniProtKB-EC"/>
</dbReference>
<dbReference type="InterPro" id="IPR050194">
    <property type="entry name" value="Glycosyltransferase_grp1"/>
</dbReference>
<sequence>MIDKIIFTVTPIYSIPPRGAAAVETWMYQVAQRTKFPNRIVCIKNEGYSDYSYVNERCSIHRIGFSSVYKRIFQKWTRLDPLPYSKRILKVAEKFEITDQSVIVVHNSMKLYRQIRSQAPQAKVVIHMHNAFEPKLLDKKVKMIVPSLFLKNYYQSYLPEADIVIVPNGIDLDIYQSSYESISKNKLSIPPESKVVFFAGRIVPDKGVLLLLQAFEKLLHENKNLKLVVVGDHMEVSKNDKGDYQREVREIAERLKPHCIMLGSISPEKMHYYYPLADIVVIPSQFQEPFCMVAIEAMGAGRPVLVSTRGGMVEFVKDKITGYHLTEPMTAETIAQDITRVMAESSLADTAQRGQQYVFGNYSWSAVTQRFEEVICNWFE</sequence>
<reference evidence="2" key="1">
    <citation type="submission" date="2020-09" db="EMBL/GenBank/DDBJ databases">
        <title>Characterization of IncC plasmids in Enterobacterales of food-producing animals originating from China.</title>
        <authorList>
            <person name="Zhang Y."/>
            <person name="Lei C.-W."/>
        </authorList>
    </citation>
    <scope>NUCLEOTIDE SEQUENCE</scope>
    <source>
        <strain evidence="2">CC1</strain>
    </source>
</reference>
<organism evidence="2 3">
    <name type="scientific">Citrobacter braakii</name>
    <dbReference type="NCBI Taxonomy" id="57706"/>
    <lineage>
        <taxon>Bacteria</taxon>
        <taxon>Pseudomonadati</taxon>
        <taxon>Pseudomonadota</taxon>
        <taxon>Gammaproteobacteria</taxon>
        <taxon>Enterobacterales</taxon>
        <taxon>Enterobacteriaceae</taxon>
        <taxon>Citrobacter</taxon>
        <taxon>Citrobacter freundii complex</taxon>
    </lineage>
</organism>
<dbReference type="NCBIfam" id="NF012028">
    <property type="entry name" value="PRK15484.1"/>
    <property type="match status" value="1"/>
</dbReference>
<name>A0A8I0KKY0_CITBR</name>
<dbReference type="EMBL" id="JACXSK010000003">
    <property type="protein sequence ID" value="MBD3122748.1"/>
    <property type="molecule type" value="Genomic_DNA"/>
</dbReference>
<dbReference type="Gene3D" id="3.40.50.2000">
    <property type="entry name" value="Glycogen Phosphorylase B"/>
    <property type="match status" value="2"/>
</dbReference>
<protein>
    <submittedName>
        <fullName evidence="2">Lipopolysaccharide N-acetylglucosaminyltransferase</fullName>
        <ecNumber evidence="2">2.4.1.56</ecNumber>
    </submittedName>
</protein>
<dbReference type="PANTHER" id="PTHR45947:SF3">
    <property type="entry name" value="SULFOQUINOVOSYL TRANSFERASE SQD2"/>
    <property type="match status" value="1"/>
</dbReference>
<dbReference type="SUPFAM" id="SSF53756">
    <property type="entry name" value="UDP-Glycosyltransferase/glycogen phosphorylase"/>
    <property type="match status" value="1"/>
</dbReference>
<feature type="domain" description="Glycosyl transferase family 1" evidence="1">
    <location>
        <begin position="183"/>
        <end position="348"/>
    </location>
</feature>
<dbReference type="Proteomes" id="UP000605024">
    <property type="component" value="Unassembled WGS sequence"/>
</dbReference>
<keyword evidence="2" id="KW-0328">Glycosyltransferase</keyword>
<dbReference type="InterPro" id="IPR001296">
    <property type="entry name" value="Glyco_trans_1"/>
</dbReference>
<dbReference type="CDD" id="cd03801">
    <property type="entry name" value="GT4_PimA-like"/>
    <property type="match status" value="1"/>
</dbReference>
<evidence type="ECO:0000313" key="3">
    <source>
        <dbReference type="Proteomes" id="UP000605024"/>
    </source>
</evidence>
<gene>
    <name evidence="2" type="ORF">ID160_08680</name>
</gene>